<comment type="similarity">
    <text evidence="3">In the C-terminal section; belongs to the pectinesterase family.</text>
</comment>
<keyword evidence="7" id="KW-0964">Secreted</keyword>
<dbReference type="FunFam" id="2.160.20.10:FF:000001">
    <property type="entry name" value="Pectinesterase"/>
    <property type="match status" value="1"/>
</dbReference>
<dbReference type="STRING" id="888268.A0A1E5WBU6"/>
<evidence type="ECO:0000256" key="3">
    <source>
        <dbReference type="ARBA" id="ARBA00007786"/>
    </source>
</evidence>
<dbReference type="PROSITE" id="PS00503">
    <property type="entry name" value="PECTINESTERASE_2"/>
    <property type="match status" value="1"/>
</dbReference>
<keyword evidence="11" id="KW-1185">Reference proteome</keyword>
<dbReference type="GO" id="GO:0004857">
    <property type="term" value="F:enzyme inhibitor activity"/>
    <property type="evidence" value="ECO:0007669"/>
    <property type="project" value="InterPro"/>
</dbReference>
<evidence type="ECO:0000256" key="6">
    <source>
        <dbReference type="PROSITE-ProRule" id="PRU10040"/>
    </source>
</evidence>
<dbReference type="AlphaFoldDB" id="A0A1E5WBU6"/>
<feature type="domain" description="Pectinesterase inhibitor" evidence="9">
    <location>
        <begin position="45"/>
        <end position="188"/>
    </location>
</feature>
<comment type="similarity">
    <text evidence="2">In the N-terminal section; belongs to the PMEI family.</text>
</comment>
<sequence>MAAVLALAAVVPVAVGKGDEAASSRVDDMAAVSRIAATSAGAALPSGVNVALICRSTPYPSACKTALTSAEARAAGDPFAASVQFAMARATTARALARNLSASAPAMPRSGMHDCAELLDISLAQLSGALAGCAADAAGATTWLSAALTNQGTCNDSLAAVPGPRAGRDAVRKQVAGLAQFISTALALHVEKVKGGRSAPPGATFPSWLSEHDRRLLESPATNVITPDAVVALDGSGTHRSINEAIAAVTAPVDTTASGGGGGEVGGSRKRKVIHVKAGRYKESVSISYKQENVMLVGDGKGKTIIEGHKSVAGGYTTFSSATFAAMGAGFIAKGVSIVNSAGPGKGQAVALLVGGDRSVVYQCEIKAHQDTLFTHSNRQFYAEDDISGTVDFIFGNSAVVFQNCDIQARKPSPGQQDVVTAQGRGDPNQNTGISIHRCRITGASDLGTTPVYLGRPWKKYARVVVMKSTLDGSVAPAGWLAWPDQPAPSTTLYYGEYRNTGAGAETEGRVTWAGVATSMSTEDATGFTVENFIMGDSWLGASGVGYTRG</sequence>
<dbReference type="InterPro" id="IPR000070">
    <property type="entry name" value="Pectinesterase_cat"/>
</dbReference>
<feature type="chain" id="PRO_5009028347" description="Pectinesterase" evidence="7">
    <location>
        <begin position="17"/>
        <end position="550"/>
    </location>
</feature>
<dbReference type="InterPro" id="IPR006501">
    <property type="entry name" value="Pectinesterase_inhib_dom"/>
</dbReference>
<evidence type="ECO:0000256" key="4">
    <source>
        <dbReference type="ARBA" id="ARBA00022801"/>
    </source>
</evidence>
<gene>
    <name evidence="10" type="ORF">BAE44_0004178</name>
</gene>
<reference evidence="10 11" key="1">
    <citation type="submission" date="2016-09" db="EMBL/GenBank/DDBJ databases">
        <title>The draft genome of Dichanthelium oligosanthes: A C3 panicoid grass species.</title>
        <authorList>
            <person name="Studer A.J."/>
            <person name="Schnable J.C."/>
            <person name="Brutnell T.P."/>
        </authorList>
    </citation>
    <scope>NUCLEOTIDE SEQUENCE [LARGE SCALE GENOMIC DNA]</scope>
    <source>
        <strain evidence="11">cv. Kellogg 1175</strain>
        <tissue evidence="10">Leaf</tissue>
    </source>
</reference>
<comment type="caution">
    <text evidence="10">The sequence shown here is derived from an EMBL/GenBank/DDBJ whole genome shotgun (WGS) entry which is preliminary data.</text>
</comment>
<dbReference type="NCBIfam" id="TIGR01614">
    <property type="entry name" value="PME_inhib"/>
    <property type="match status" value="1"/>
</dbReference>
<protein>
    <recommendedName>
        <fullName evidence="7">Pectinesterase</fullName>
        <ecNumber evidence="7">3.1.1.11</ecNumber>
    </recommendedName>
</protein>
<dbReference type="InterPro" id="IPR033131">
    <property type="entry name" value="Pectinesterase_Asp_AS"/>
</dbReference>
<name>A0A1E5WBU6_9POAL</name>
<dbReference type="GO" id="GO:0042545">
    <property type="term" value="P:cell wall modification"/>
    <property type="evidence" value="ECO:0007669"/>
    <property type="project" value="UniProtKB-UniRule"/>
</dbReference>
<evidence type="ECO:0000259" key="9">
    <source>
        <dbReference type="SMART" id="SM00856"/>
    </source>
</evidence>
<evidence type="ECO:0000313" key="11">
    <source>
        <dbReference type="Proteomes" id="UP000095767"/>
    </source>
</evidence>
<comment type="catalytic activity">
    <reaction evidence="7">
        <text>[(1-&gt;4)-alpha-D-galacturonosyl methyl ester](n) + n H2O = [(1-&gt;4)-alpha-D-galacturonosyl](n) + n methanol + n H(+)</text>
        <dbReference type="Rhea" id="RHEA:22380"/>
        <dbReference type="Rhea" id="RHEA-COMP:14570"/>
        <dbReference type="Rhea" id="RHEA-COMP:14573"/>
        <dbReference type="ChEBI" id="CHEBI:15377"/>
        <dbReference type="ChEBI" id="CHEBI:15378"/>
        <dbReference type="ChEBI" id="CHEBI:17790"/>
        <dbReference type="ChEBI" id="CHEBI:140522"/>
        <dbReference type="ChEBI" id="CHEBI:140523"/>
        <dbReference type="EC" id="3.1.1.11"/>
    </reaction>
</comment>
<keyword evidence="7" id="KW-0134">Cell wall</keyword>
<evidence type="ECO:0000256" key="8">
    <source>
        <dbReference type="SAM" id="MobiDB-lite"/>
    </source>
</evidence>
<dbReference type="EMBL" id="LWDX02014201">
    <property type="protein sequence ID" value="OEL34804.1"/>
    <property type="molecule type" value="Genomic_DNA"/>
</dbReference>
<dbReference type="GO" id="GO:0030599">
    <property type="term" value="F:pectinesterase activity"/>
    <property type="evidence" value="ECO:0007669"/>
    <property type="project" value="UniProtKB-UniRule"/>
</dbReference>
<dbReference type="SUPFAM" id="SSF51126">
    <property type="entry name" value="Pectin lyase-like"/>
    <property type="match status" value="1"/>
</dbReference>
<dbReference type="PROSITE" id="PS00800">
    <property type="entry name" value="PECTINESTERASE_1"/>
    <property type="match status" value="1"/>
</dbReference>
<dbReference type="CDD" id="cd15798">
    <property type="entry name" value="PMEI-like_3"/>
    <property type="match status" value="1"/>
</dbReference>
<feature type="signal peptide" evidence="7">
    <location>
        <begin position="1"/>
        <end position="16"/>
    </location>
</feature>
<keyword evidence="4 7" id="KW-0378">Hydrolase</keyword>
<comment type="pathway">
    <text evidence="1 7">Glycan metabolism; pectin degradation; 2-dehydro-3-deoxy-D-gluconate from pectin: step 1/5.</text>
</comment>
<dbReference type="EC" id="3.1.1.11" evidence="7"/>
<dbReference type="Pfam" id="PF01095">
    <property type="entry name" value="Pectinesterase"/>
    <property type="match status" value="1"/>
</dbReference>
<evidence type="ECO:0000313" key="10">
    <source>
        <dbReference type="EMBL" id="OEL34804.1"/>
    </source>
</evidence>
<evidence type="ECO:0000256" key="2">
    <source>
        <dbReference type="ARBA" id="ARBA00006027"/>
    </source>
</evidence>
<proteinExistence type="inferred from homology"/>
<dbReference type="OrthoDB" id="2019149at2759"/>
<feature type="active site" evidence="6">
    <location>
        <position position="392"/>
    </location>
</feature>
<keyword evidence="7" id="KW-0961">Cell wall biogenesis/degradation</keyword>
<dbReference type="PANTHER" id="PTHR31707">
    <property type="entry name" value="PECTINESTERASE"/>
    <property type="match status" value="1"/>
</dbReference>
<organism evidence="10 11">
    <name type="scientific">Dichanthelium oligosanthes</name>
    <dbReference type="NCBI Taxonomy" id="888268"/>
    <lineage>
        <taxon>Eukaryota</taxon>
        <taxon>Viridiplantae</taxon>
        <taxon>Streptophyta</taxon>
        <taxon>Embryophyta</taxon>
        <taxon>Tracheophyta</taxon>
        <taxon>Spermatophyta</taxon>
        <taxon>Magnoliopsida</taxon>
        <taxon>Liliopsida</taxon>
        <taxon>Poales</taxon>
        <taxon>Poaceae</taxon>
        <taxon>PACMAD clade</taxon>
        <taxon>Panicoideae</taxon>
        <taxon>Panicodae</taxon>
        <taxon>Paniceae</taxon>
        <taxon>Dichantheliinae</taxon>
        <taxon>Dichanthelium</taxon>
    </lineage>
</organism>
<evidence type="ECO:0000256" key="1">
    <source>
        <dbReference type="ARBA" id="ARBA00005184"/>
    </source>
</evidence>
<dbReference type="InterPro" id="IPR012334">
    <property type="entry name" value="Pectin_lyas_fold"/>
</dbReference>
<dbReference type="SUPFAM" id="SSF101148">
    <property type="entry name" value="Plant invertase/pectin methylesterase inhibitor"/>
    <property type="match status" value="1"/>
</dbReference>
<feature type="non-terminal residue" evidence="10">
    <location>
        <position position="550"/>
    </location>
</feature>
<dbReference type="Proteomes" id="UP000095767">
    <property type="component" value="Unassembled WGS sequence"/>
</dbReference>
<comment type="subcellular location">
    <subcellularLocation>
        <location evidence="7">Secreted</location>
        <location evidence="7">Cell wall</location>
    </subcellularLocation>
</comment>
<keyword evidence="5 7" id="KW-0063">Aspartyl esterase</keyword>
<dbReference type="GO" id="GO:0045490">
    <property type="term" value="P:pectin catabolic process"/>
    <property type="evidence" value="ECO:0007669"/>
    <property type="project" value="UniProtKB-UniRule"/>
</dbReference>
<dbReference type="InterPro" id="IPR035513">
    <property type="entry name" value="Invertase/methylesterase_inhib"/>
</dbReference>
<dbReference type="UniPathway" id="UPA00545">
    <property type="reaction ID" value="UER00823"/>
</dbReference>
<evidence type="ECO:0000256" key="7">
    <source>
        <dbReference type="RuleBase" id="RU000589"/>
    </source>
</evidence>
<dbReference type="SMART" id="SM00856">
    <property type="entry name" value="PMEI"/>
    <property type="match status" value="1"/>
</dbReference>
<evidence type="ECO:0000256" key="5">
    <source>
        <dbReference type="ARBA" id="ARBA00023085"/>
    </source>
</evidence>
<accession>A0A1E5WBU6</accession>
<dbReference type="Gene3D" id="2.160.20.10">
    <property type="entry name" value="Single-stranded right-handed beta-helix, Pectin lyase-like"/>
    <property type="match status" value="1"/>
</dbReference>
<dbReference type="InterPro" id="IPR018040">
    <property type="entry name" value="Pectinesterase_Tyr_AS"/>
</dbReference>
<feature type="region of interest" description="Disordered" evidence="8">
    <location>
        <begin position="412"/>
        <end position="434"/>
    </location>
</feature>
<dbReference type="Pfam" id="PF04043">
    <property type="entry name" value="PMEI"/>
    <property type="match status" value="1"/>
</dbReference>
<keyword evidence="7" id="KW-0732">Signal</keyword>
<comment type="function">
    <text evidence="7">Acts in the modification of cell walls via demethylesterification of cell wall pectin.</text>
</comment>
<dbReference type="InterPro" id="IPR011050">
    <property type="entry name" value="Pectin_lyase_fold/virulence"/>
</dbReference>
<dbReference type="Gene3D" id="1.20.140.40">
    <property type="entry name" value="Invertase/pectin methylesterase inhibitor family protein"/>
    <property type="match status" value="1"/>
</dbReference>